<evidence type="ECO:0000313" key="8">
    <source>
        <dbReference type="EMBL" id="GGB10985.1"/>
    </source>
</evidence>
<feature type="domain" description="DUF2090" evidence="7">
    <location>
        <begin position="324"/>
        <end position="628"/>
    </location>
</feature>
<dbReference type="EMBL" id="BMHH01000032">
    <property type="protein sequence ID" value="GGB10985.1"/>
    <property type="molecule type" value="Genomic_DNA"/>
</dbReference>
<sequence>MKKTLDVITIGRAGVDLYGAQIGGRLEDMGSFRKYIGGSPTNIACGTARLGLKSGLITRVGDEHMGRFIREQLVREGVDVRGVVTDPERLTALVILGIRDQEQFPLIFYRENCADMALCEDDIDEQFIGQSRAVVVTGTHLSNSRTEAAVLKALKAARECGARIALDIDYRPNLWGVAGHGDGESRFVESTSVTQKLQSTLHLFDLIVGTEDEFHIAGGTTNTIEALRAVRNVTAATLVCKRGAEGAVAIEGSVPDRLDDAQSGPGFAIEVFNVLGAGDGFFSGLLKGWLDGKSWPEALEYANACGALAVSRHGCTPAYPSLKELEFFLARGVVRPDLRNDRELEQLHWSSNRRGDWSTMRVFAFDHRMQLEEMAGYTLAKGGAFKRLCLEAALQVQAGKPGYGILCDNRIGREALHAASGSGLWIGRPCEWPASRPLTLEPELGLDCGGLEEWTRENVVKVLCFCHPNDDEQTRRRQEETVKRLFEASRRNGLEFLLEIIPSKVGEVDDMTNALLIEQFYACDVYPDWWKLEPMKTKEAWNNAIGAIEAHDANTRGIVVLGLDAPETELAESFKVAAAFDLVKGFAVGRTIFGDVARAWVEGGLDDSNAIAEMARRFENLCGVWDRARKAAQET</sequence>
<dbReference type="PROSITE" id="PS00584">
    <property type="entry name" value="PFKB_KINASES_2"/>
    <property type="match status" value="1"/>
</dbReference>
<keyword evidence="2" id="KW-0808">Transferase</keyword>
<keyword evidence="3" id="KW-0547">Nucleotide-binding</keyword>
<dbReference type="Gene3D" id="2.20.150.10">
    <property type="entry name" value="putative 5-dehydro-2- deoxygluconokinase"/>
    <property type="match status" value="1"/>
</dbReference>
<evidence type="ECO:0000259" key="6">
    <source>
        <dbReference type="Pfam" id="PF00294"/>
    </source>
</evidence>
<organism evidence="8 9">
    <name type="scientific">Brucella endophytica</name>
    <dbReference type="NCBI Taxonomy" id="1963359"/>
    <lineage>
        <taxon>Bacteria</taxon>
        <taxon>Pseudomonadati</taxon>
        <taxon>Pseudomonadota</taxon>
        <taxon>Alphaproteobacteria</taxon>
        <taxon>Hyphomicrobiales</taxon>
        <taxon>Brucellaceae</taxon>
        <taxon>Brucella/Ochrobactrum group</taxon>
        <taxon>Brucella</taxon>
    </lineage>
</organism>
<dbReference type="InterPro" id="IPR030830">
    <property type="entry name" value="Myo_inos_IolC"/>
</dbReference>
<dbReference type="InterPro" id="IPR013785">
    <property type="entry name" value="Aldolase_TIM"/>
</dbReference>
<dbReference type="GO" id="GO:0005524">
    <property type="term" value="F:ATP binding"/>
    <property type="evidence" value="ECO:0007669"/>
    <property type="project" value="UniProtKB-KW"/>
</dbReference>
<dbReference type="RefSeq" id="WP_188826298.1">
    <property type="nucleotide sequence ID" value="NZ_BMHH01000032.1"/>
</dbReference>
<dbReference type="Proteomes" id="UP000646478">
    <property type="component" value="Unassembled WGS sequence"/>
</dbReference>
<dbReference type="InterPro" id="IPR050306">
    <property type="entry name" value="PfkB_Carbo_kinase"/>
</dbReference>
<reference evidence="8" key="2">
    <citation type="submission" date="2020-09" db="EMBL/GenBank/DDBJ databases">
        <authorList>
            <person name="Sun Q."/>
            <person name="Zhou Y."/>
        </authorList>
    </citation>
    <scope>NUCLEOTIDE SEQUENCE</scope>
    <source>
        <strain evidence="8">CGMCC 1.15082</strain>
    </source>
</reference>
<keyword evidence="4" id="KW-0418">Kinase</keyword>
<dbReference type="InterPro" id="IPR023314">
    <property type="entry name" value="Myo_inos_IolC-like_sf"/>
</dbReference>
<comment type="similarity">
    <text evidence="1">Belongs to the carbohydrate kinase PfkB family.</text>
</comment>
<dbReference type="CDD" id="cd01166">
    <property type="entry name" value="KdgK"/>
    <property type="match status" value="1"/>
</dbReference>
<dbReference type="NCBIfam" id="TIGR04382">
    <property type="entry name" value="myo_inos_iolC_N"/>
    <property type="match status" value="1"/>
</dbReference>
<name>A0A916SS48_9HYPH</name>
<feature type="domain" description="Carbohydrate kinase PfkB" evidence="6">
    <location>
        <begin position="6"/>
        <end position="320"/>
    </location>
</feature>
<evidence type="ECO:0000256" key="1">
    <source>
        <dbReference type="ARBA" id="ARBA00010688"/>
    </source>
</evidence>
<gene>
    <name evidence="8" type="primary">iolC</name>
    <name evidence="8" type="ORF">GCM10011491_43640</name>
</gene>
<dbReference type="Pfam" id="PF00294">
    <property type="entry name" value="PfkB"/>
    <property type="match status" value="1"/>
</dbReference>
<comment type="caution">
    <text evidence="8">The sequence shown here is derived from an EMBL/GenBank/DDBJ whole genome shotgun (WGS) entry which is preliminary data.</text>
</comment>
<reference evidence="8" key="1">
    <citation type="journal article" date="2014" name="Int. J. Syst. Evol. Microbiol.">
        <title>Complete genome sequence of Corynebacterium casei LMG S-19264T (=DSM 44701T), isolated from a smear-ripened cheese.</title>
        <authorList>
            <consortium name="US DOE Joint Genome Institute (JGI-PGF)"/>
            <person name="Walter F."/>
            <person name="Albersmeier A."/>
            <person name="Kalinowski J."/>
            <person name="Ruckert C."/>
        </authorList>
    </citation>
    <scope>NUCLEOTIDE SEQUENCE</scope>
    <source>
        <strain evidence="8">CGMCC 1.15082</strain>
    </source>
</reference>
<accession>A0A916SS48</accession>
<dbReference type="Gene3D" id="3.40.1190.20">
    <property type="match status" value="1"/>
</dbReference>
<keyword evidence="9" id="KW-1185">Reference proteome</keyword>
<dbReference type="PANTHER" id="PTHR43085:SF49">
    <property type="entry name" value="5-DEHYDRO-2-DEOXYGLUCONOKINASE"/>
    <property type="match status" value="1"/>
</dbReference>
<dbReference type="InterPro" id="IPR011611">
    <property type="entry name" value="PfkB_dom"/>
</dbReference>
<evidence type="ECO:0000256" key="4">
    <source>
        <dbReference type="ARBA" id="ARBA00022777"/>
    </source>
</evidence>
<dbReference type="Gene3D" id="3.20.20.70">
    <property type="entry name" value="Aldolase class I"/>
    <property type="match status" value="1"/>
</dbReference>
<evidence type="ECO:0000256" key="5">
    <source>
        <dbReference type="ARBA" id="ARBA00022840"/>
    </source>
</evidence>
<protein>
    <submittedName>
        <fullName evidence="8">5-dehydro-2-deoxygluconokinase</fullName>
    </submittedName>
</protein>
<dbReference type="InterPro" id="IPR018659">
    <property type="entry name" value="DUF2090"/>
</dbReference>
<dbReference type="GO" id="GO:0016301">
    <property type="term" value="F:kinase activity"/>
    <property type="evidence" value="ECO:0007669"/>
    <property type="project" value="UniProtKB-KW"/>
</dbReference>
<proteinExistence type="inferred from homology"/>
<dbReference type="InterPro" id="IPR002173">
    <property type="entry name" value="Carboh/pur_kinase_PfkB_CS"/>
</dbReference>
<dbReference type="PROSITE" id="PS00583">
    <property type="entry name" value="PFKB_KINASES_1"/>
    <property type="match status" value="1"/>
</dbReference>
<evidence type="ECO:0000256" key="2">
    <source>
        <dbReference type="ARBA" id="ARBA00022679"/>
    </source>
</evidence>
<dbReference type="Pfam" id="PF09863">
    <property type="entry name" value="DUF2090"/>
    <property type="match status" value="1"/>
</dbReference>
<dbReference type="AlphaFoldDB" id="A0A916SS48"/>
<evidence type="ECO:0000259" key="7">
    <source>
        <dbReference type="Pfam" id="PF09863"/>
    </source>
</evidence>
<keyword evidence="5" id="KW-0067">ATP-binding</keyword>
<dbReference type="PANTHER" id="PTHR43085">
    <property type="entry name" value="HEXOKINASE FAMILY MEMBER"/>
    <property type="match status" value="1"/>
</dbReference>
<evidence type="ECO:0000256" key="3">
    <source>
        <dbReference type="ARBA" id="ARBA00022741"/>
    </source>
</evidence>
<dbReference type="InterPro" id="IPR029056">
    <property type="entry name" value="Ribokinase-like"/>
</dbReference>
<dbReference type="SUPFAM" id="SSF53613">
    <property type="entry name" value="Ribokinase-like"/>
    <property type="match status" value="1"/>
</dbReference>
<evidence type="ECO:0000313" key="9">
    <source>
        <dbReference type="Proteomes" id="UP000646478"/>
    </source>
</evidence>